<organism evidence="4 5">
    <name type="scientific">Colletotrichum sojae</name>
    <dbReference type="NCBI Taxonomy" id="2175907"/>
    <lineage>
        <taxon>Eukaryota</taxon>
        <taxon>Fungi</taxon>
        <taxon>Dikarya</taxon>
        <taxon>Ascomycota</taxon>
        <taxon>Pezizomycotina</taxon>
        <taxon>Sordariomycetes</taxon>
        <taxon>Hypocreomycetidae</taxon>
        <taxon>Glomerellales</taxon>
        <taxon>Glomerellaceae</taxon>
        <taxon>Colletotrichum</taxon>
        <taxon>Colletotrichum orchidearum species complex</taxon>
    </lineage>
</organism>
<reference evidence="4 5" key="1">
    <citation type="journal article" date="2020" name="Phytopathology">
        <title>Genome Sequence Resources of Colletotrichum truncatum, C. plurivorum, C. musicola, and C. sojae: Four Species Pathogenic to Soybean (Glycine max).</title>
        <authorList>
            <person name="Rogerio F."/>
            <person name="Boufleur T.R."/>
            <person name="Ciampi-Guillardi M."/>
            <person name="Sukno S.A."/>
            <person name="Thon M.R."/>
            <person name="Massola Junior N.S."/>
            <person name="Baroncelli R."/>
        </authorList>
    </citation>
    <scope>NUCLEOTIDE SEQUENCE [LARGE SCALE GENOMIC DNA]</scope>
    <source>
        <strain evidence="4 5">LFN0009</strain>
    </source>
</reference>
<keyword evidence="2" id="KW-0560">Oxidoreductase</keyword>
<gene>
    <name evidence="4" type="ORF">CSOJ01_12739</name>
</gene>
<dbReference type="PRINTS" id="PR00081">
    <property type="entry name" value="GDHRDH"/>
</dbReference>
<dbReference type="Proteomes" id="UP000652219">
    <property type="component" value="Unassembled WGS sequence"/>
</dbReference>
<dbReference type="GO" id="GO:0016491">
    <property type="term" value="F:oxidoreductase activity"/>
    <property type="evidence" value="ECO:0007669"/>
    <property type="project" value="UniProtKB-KW"/>
</dbReference>
<name>A0A8H6IU31_9PEZI</name>
<accession>A0A8H6IU31</accession>
<sequence length="286" mass="30914">MASFIKSVHYETYPGISPALLREEFSGKTVLLTGGGSGIGTTMARSFAEANIAHLIITGRTEVTLKETSAALQADFPNLKVSHHVASVASPDDVAAVFANLDASPDVLVNNAGYLPAPANFVDADLKDWWQGFETNVFGTALMTQSYLRHRRAKRAGAKGRPGVVININTRAAYETHMPELSGYGASKAAILRLAESITDDVDASEVRVVSLHPGAVKSAMLTKSKLVRPLTDAKLAADFVVWSASEKAVFLNGRFAWVNWNVEELESWKDVIVEKDLLRSSIKEA</sequence>
<evidence type="ECO:0000256" key="2">
    <source>
        <dbReference type="ARBA" id="ARBA00023002"/>
    </source>
</evidence>
<dbReference type="InterPro" id="IPR002347">
    <property type="entry name" value="SDR_fam"/>
</dbReference>
<dbReference type="AlphaFoldDB" id="A0A8H6IU31"/>
<evidence type="ECO:0000256" key="1">
    <source>
        <dbReference type="ARBA" id="ARBA00006484"/>
    </source>
</evidence>
<dbReference type="Gene3D" id="3.40.50.720">
    <property type="entry name" value="NAD(P)-binding Rossmann-like Domain"/>
    <property type="match status" value="1"/>
</dbReference>
<evidence type="ECO:0000256" key="3">
    <source>
        <dbReference type="RuleBase" id="RU000363"/>
    </source>
</evidence>
<comment type="similarity">
    <text evidence="1 3">Belongs to the short-chain dehydrogenases/reductases (SDR) family.</text>
</comment>
<protein>
    <submittedName>
        <fullName evidence="4">Short-chain dehydrogenase</fullName>
    </submittedName>
</protein>
<comment type="caution">
    <text evidence="4">The sequence shown here is derived from an EMBL/GenBank/DDBJ whole genome shotgun (WGS) entry which is preliminary data.</text>
</comment>
<dbReference type="InterPro" id="IPR036291">
    <property type="entry name" value="NAD(P)-bd_dom_sf"/>
</dbReference>
<dbReference type="PANTHER" id="PTHR42901">
    <property type="entry name" value="ALCOHOL DEHYDROGENASE"/>
    <property type="match status" value="1"/>
</dbReference>
<keyword evidence="5" id="KW-1185">Reference proteome</keyword>
<dbReference type="PRINTS" id="PR00080">
    <property type="entry name" value="SDRFAMILY"/>
</dbReference>
<evidence type="ECO:0000313" key="5">
    <source>
        <dbReference type="Proteomes" id="UP000652219"/>
    </source>
</evidence>
<dbReference type="Pfam" id="PF00106">
    <property type="entry name" value="adh_short"/>
    <property type="match status" value="1"/>
</dbReference>
<evidence type="ECO:0000313" key="4">
    <source>
        <dbReference type="EMBL" id="KAF6798227.1"/>
    </source>
</evidence>
<dbReference type="EMBL" id="WIGN01000338">
    <property type="protein sequence ID" value="KAF6798227.1"/>
    <property type="molecule type" value="Genomic_DNA"/>
</dbReference>
<proteinExistence type="inferred from homology"/>
<dbReference type="PANTHER" id="PTHR42901:SF1">
    <property type="entry name" value="ALCOHOL DEHYDROGENASE"/>
    <property type="match status" value="1"/>
</dbReference>
<dbReference type="SUPFAM" id="SSF51735">
    <property type="entry name" value="NAD(P)-binding Rossmann-fold domains"/>
    <property type="match status" value="1"/>
</dbReference>
<dbReference type="CDD" id="cd05233">
    <property type="entry name" value="SDR_c"/>
    <property type="match status" value="1"/>
</dbReference>